<dbReference type="RefSeq" id="WP_290320455.1">
    <property type="nucleotide sequence ID" value="NZ_JAUFPN010000206.1"/>
</dbReference>
<evidence type="ECO:0000313" key="2">
    <source>
        <dbReference type="EMBL" id="MDN3568346.1"/>
    </source>
</evidence>
<gene>
    <name evidence="2" type="ORF">QWZ14_28540</name>
</gene>
<keyword evidence="1" id="KW-0808">Transferase</keyword>
<proteinExistence type="predicted"/>
<dbReference type="Gene3D" id="3.40.50.2000">
    <property type="entry name" value="Glycogen Phosphorylase B"/>
    <property type="match status" value="2"/>
</dbReference>
<sequence length="276" mass="28804">MLVNLGNTAPLAPGRPQAVVIHDAGAFDTPESYSAAFRAWYRSLHWALPRAGARLLTVSEFSRQRIAANIGIAPERIGVVHEGGEHILREAADATVLARHGLVPGRFALVVGTKAAHKGLGGLVETQVMLASRGLTLAVAGATDGAVFRQGGDPAGQAVVPLGRVSDAELRALYEAALCLIFPSRYEGFGLPPLEAMTCGCPVVAAEAAAVPEVCGDAALWFDNDGPRRLPDALARLLEEAGLAATLTARGLARARDFSWRGAAERLVSLLPGAPI</sequence>
<dbReference type="SUPFAM" id="SSF53756">
    <property type="entry name" value="UDP-Glycosyltransferase/glycogen phosphorylase"/>
    <property type="match status" value="1"/>
</dbReference>
<keyword evidence="3" id="KW-1185">Reference proteome</keyword>
<comment type="caution">
    <text evidence="2">The sequence shown here is derived from an EMBL/GenBank/DDBJ whole genome shotgun (WGS) entry which is preliminary data.</text>
</comment>
<dbReference type="CDD" id="cd03809">
    <property type="entry name" value="GT4_MtfB-like"/>
    <property type="match status" value="1"/>
</dbReference>
<evidence type="ECO:0000313" key="3">
    <source>
        <dbReference type="Proteomes" id="UP001529369"/>
    </source>
</evidence>
<reference evidence="3" key="1">
    <citation type="journal article" date="2019" name="Int. J. Syst. Evol. Microbiol.">
        <title>The Global Catalogue of Microorganisms (GCM) 10K type strain sequencing project: providing services to taxonomists for standard genome sequencing and annotation.</title>
        <authorList>
            <consortium name="The Broad Institute Genomics Platform"/>
            <consortium name="The Broad Institute Genome Sequencing Center for Infectious Disease"/>
            <person name="Wu L."/>
            <person name="Ma J."/>
        </authorList>
    </citation>
    <scope>NUCLEOTIDE SEQUENCE [LARGE SCALE GENOMIC DNA]</scope>
    <source>
        <strain evidence="3">CECT 7131</strain>
    </source>
</reference>
<dbReference type="PANTHER" id="PTHR46401:SF2">
    <property type="entry name" value="GLYCOSYLTRANSFERASE WBBK-RELATED"/>
    <property type="match status" value="1"/>
</dbReference>
<evidence type="ECO:0000256" key="1">
    <source>
        <dbReference type="ARBA" id="ARBA00022679"/>
    </source>
</evidence>
<protein>
    <submittedName>
        <fullName evidence="2">Glycosyltransferase family 1 protein</fullName>
    </submittedName>
</protein>
<dbReference type="PANTHER" id="PTHR46401">
    <property type="entry name" value="GLYCOSYLTRANSFERASE WBBK-RELATED"/>
    <property type="match status" value="1"/>
</dbReference>
<dbReference type="Proteomes" id="UP001529369">
    <property type="component" value="Unassembled WGS sequence"/>
</dbReference>
<accession>A0ABT8AFL3</accession>
<name>A0ABT8AFL3_9PROT</name>
<dbReference type="EMBL" id="JAUFPN010000206">
    <property type="protein sequence ID" value="MDN3568346.1"/>
    <property type="molecule type" value="Genomic_DNA"/>
</dbReference>
<dbReference type="Pfam" id="PF13692">
    <property type="entry name" value="Glyco_trans_1_4"/>
    <property type="match status" value="1"/>
</dbReference>
<organism evidence="2 3">
    <name type="scientific">Paeniroseomonas aquatica</name>
    <dbReference type="NCBI Taxonomy" id="373043"/>
    <lineage>
        <taxon>Bacteria</taxon>
        <taxon>Pseudomonadati</taxon>
        <taxon>Pseudomonadota</taxon>
        <taxon>Alphaproteobacteria</taxon>
        <taxon>Acetobacterales</taxon>
        <taxon>Acetobacteraceae</taxon>
        <taxon>Paeniroseomonas</taxon>
    </lineage>
</organism>